<protein>
    <recommendedName>
        <fullName evidence="6">Apoptosis facilitator Bcl-2-like protein 14</fullName>
    </recommendedName>
</protein>
<sequence>MKNGGVSREVAGAGEDSVEFRVLMAYAQRRRPSNARLQQPSRGDALPPSPKVPARKRKKASRLRKLLLACVRPQGEPREQDGSEEPMMAPQFRALGLDVGTVADRLSSIVDSVDLSPGDIEVDGPDDVIDEIVKILRESGDQLNRKIQENEPLARQFRSGFSYSLFEAIANLFLQEVAPCVIPNTMSPQQAKIALICEVTSKLTTVDNHPMNKVMGFGAKYLQENFSTWVQQHGGWEKAIGGEEDEIE</sequence>
<comment type="caution">
    <text evidence="4">The sequence shown here is derived from an EMBL/GenBank/DDBJ whole genome shotgun (WGS) entry which is preliminary data.</text>
</comment>
<dbReference type="InterPro" id="IPR002475">
    <property type="entry name" value="Bcl2-like"/>
</dbReference>
<gene>
    <name evidence="4" type="ORF">AAFF_G00083150</name>
</gene>
<name>A0AAD7RXC8_9TELE</name>
<dbReference type="EMBL" id="JAINUG010000150">
    <property type="protein sequence ID" value="KAJ8392005.1"/>
    <property type="molecule type" value="Genomic_DNA"/>
</dbReference>
<accession>A0AAD7RXC8</accession>
<dbReference type="PANTHER" id="PTHR14965">
    <property type="entry name" value="SI:CH73-248E21.1"/>
    <property type="match status" value="1"/>
</dbReference>
<evidence type="ECO:0000256" key="2">
    <source>
        <dbReference type="ARBA" id="ARBA00022703"/>
    </source>
</evidence>
<proteinExistence type="predicted"/>
<dbReference type="PANTHER" id="PTHR14965:SF1">
    <property type="entry name" value="APOPTOSIS FACILITATOR BCL-2-LIKE PROTEIN 14"/>
    <property type="match status" value="1"/>
</dbReference>
<keyword evidence="2" id="KW-0053">Apoptosis</keyword>
<dbReference type="GO" id="GO:0006915">
    <property type="term" value="P:apoptotic process"/>
    <property type="evidence" value="ECO:0007669"/>
    <property type="project" value="UniProtKB-KW"/>
</dbReference>
<evidence type="ECO:0000313" key="5">
    <source>
        <dbReference type="Proteomes" id="UP001221898"/>
    </source>
</evidence>
<feature type="region of interest" description="Disordered" evidence="3">
    <location>
        <begin position="29"/>
        <end position="61"/>
    </location>
</feature>
<keyword evidence="5" id="KW-1185">Reference proteome</keyword>
<evidence type="ECO:0000256" key="3">
    <source>
        <dbReference type="SAM" id="MobiDB-lite"/>
    </source>
</evidence>
<dbReference type="PROSITE" id="PS50062">
    <property type="entry name" value="BCL2_FAMILY"/>
    <property type="match status" value="1"/>
</dbReference>
<dbReference type="SUPFAM" id="SSF56854">
    <property type="entry name" value="Bcl-2 inhibitors of programmed cell death"/>
    <property type="match status" value="1"/>
</dbReference>
<organism evidence="4 5">
    <name type="scientific">Aldrovandia affinis</name>
    <dbReference type="NCBI Taxonomy" id="143900"/>
    <lineage>
        <taxon>Eukaryota</taxon>
        <taxon>Metazoa</taxon>
        <taxon>Chordata</taxon>
        <taxon>Craniata</taxon>
        <taxon>Vertebrata</taxon>
        <taxon>Euteleostomi</taxon>
        <taxon>Actinopterygii</taxon>
        <taxon>Neopterygii</taxon>
        <taxon>Teleostei</taxon>
        <taxon>Notacanthiformes</taxon>
        <taxon>Halosauridae</taxon>
        <taxon>Aldrovandia</taxon>
    </lineage>
</organism>
<evidence type="ECO:0000256" key="1">
    <source>
        <dbReference type="ARBA" id="ARBA00022553"/>
    </source>
</evidence>
<keyword evidence="1" id="KW-0597">Phosphoprotein</keyword>
<dbReference type="GO" id="GO:2001236">
    <property type="term" value="P:regulation of extrinsic apoptotic signaling pathway"/>
    <property type="evidence" value="ECO:0007669"/>
    <property type="project" value="TreeGrafter"/>
</dbReference>
<dbReference type="AlphaFoldDB" id="A0AAD7RXC8"/>
<evidence type="ECO:0000313" key="4">
    <source>
        <dbReference type="EMBL" id="KAJ8392005.1"/>
    </source>
</evidence>
<evidence type="ECO:0008006" key="6">
    <source>
        <dbReference type="Google" id="ProtNLM"/>
    </source>
</evidence>
<dbReference type="Proteomes" id="UP001221898">
    <property type="component" value="Unassembled WGS sequence"/>
</dbReference>
<reference evidence="4" key="1">
    <citation type="journal article" date="2023" name="Science">
        <title>Genome structures resolve the early diversification of teleost fishes.</title>
        <authorList>
            <person name="Parey E."/>
            <person name="Louis A."/>
            <person name="Montfort J."/>
            <person name="Bouchez O."/>
            <person name="Roques C."/>
            <person name="Iampietro C."/>
            <person name="Lluch J."/>
            <person name="Castinel A."/>
            <person name="Donnadieu C."/>
            <person name="Desvignes T."/>
            <person name="Floi Bucao C."/>
            <person name="Jouanno E."/>
            <person name="Wen M."/>
            <person name="Mejri S."/>
            <person name="Dirks R."/>
            <person name="Jansen H."/>
            <person name="Henkel C."/>
            <person name="Chen W.J."/>
            <person name="Zahm M."/>
            <person name="Cabau C."/>
            <person name="Klopp C."/>
            <person name="Thompson A.W."/>
            <person name="Robinson-Rechavi M."/>
            <person name="Braasch I."/>
            <person name="Lecointre G."/>
            <person name="Bobe J."/>
            <person name="Postlethwait J.H."/>
            <person name="Berthelot C."/>
            <person name="Roest Crollius H."/>
            <person name="Guiguen Y."/>
        </authorList>
    </citation>
    <scope>NUCLEOTIDE SEQUENCE</scope>
    <source>
        <strain evidence="4">NC1722</strain>
    </source>
</reference>
<dbReference type="Gene3D" id="1.10.437.10">
    <property type="entry name" value="Blc2-like"/>
    <property type="match status" value="1"/>
</dbReference>
<dbReference type="InterPro" id="IPR036834">
    <property type="entry name" value="Bcl-2-like_sf"/>
</dbReference>